<accession>A0AC61NCL4</accession>
<proteinExistence type="predicted"/>
<evidence type="ECO:0000313" key="2">
    <source>
        <dbReference type="Proteomes" id="UP000826212"/>
    </source>
</evidence>
<keyword evidence="2" id="KW-1185">Reference proteome</keyword>
<organism evidence="1 2">
    <name type="scientific">Halosquirtibacter laminarini</name>
    <dbReference type="NCBI Taxonomy" id="3374600"/>
    <lineage>
        <taxon>Bacteria</taxon>
        <taxon>Pseudomonadati</taxon>
        <taxon>Bacteroidota</taxon>
        <taxon>Bacteroidia</taxon>
        <taxon>Marinilabiliales</taxon>
        <taxon>Prolixibacteraceae</taxon>
        <taxon>Halosquirtibacter</taxon>
    </lineage>
</organism>
<evidence type="ECO:0000313" key="1">
    <source>
        <dbReference type="EMBL" id="QZE13206.1"/>
    </source>
</evidence>
<sequence>MNTSSIYHCLGLQDQQLLSTSYVGDTIQLKVKTKKDKLRCSRCKRMHVICCGVVERSFKGPMIGKKKCVIIIDVQRLYCKKCKIVRQEHLRFAKEQKSYIRSLEKMVLLLSSHMTIQSISRLLDLNWNIVKDIIKSHLKSKYHSPGLKGVKHIAIDEFAVRKGHVYMTCVYDLDKGVVLHVGKGKGSESLVPFWKRIKINKVQIESVAIDMSAAYILSVKTNAPKATMVFDHFHIIKKLNETISKIRRDLYNKEKDKVIKKSLKGSRWLLLKNPENLNLQKGEDSRLEKVLETNTTLFYAYYLKEELRELWNQDNIRDASKLLKQWIEEANETEIPQLKKMVELLTKHKTGILNWYKCNISTGPLEGINNKIKTLKRQAYGYRDLDFFMLKIKAMHQDIYAKCG</sequence>
<name>A0AC61NCL4_9BACT</name>
<reference evidence="1" key="1">
    <citation type="submission" date="2021-08" db="EMBL/GenBank/DDBJ databases">
        <title>Novel anaerobic bacterium isolated from sea squirt in East Sea, Republic of Korea.</title>
        <authorList>
            <person name="Nguyen T.H."/>
            <person name="Li Z."/>
            <person name="Lee Y.-J."/>
            <person name="Ko J."/>
            <person name="Kim S.-G."/>
        </authorList>
    </citation>
    <scope>NUCLEOTIDE SEQUENCE</scope>
    <source>
        <strain evidence="1">KCTC 25031</strain>
    </source>
</reference>
<dbReference type="Proteomes" id="UP000826212">
    <property type="component" value="Chromosome"/>
</dbReference>
<protein>
    <submittedName>
        <fullName evidence="1">ISL3 family transposase</fullName>
    </submittedName>
</protein>
<dbReference type="EMBL" id="CP081303">
    <property type="protein sequence ID" value="QZE13206.1"/>
    <property type="molecule type" value="Genomic_DNA"/>
</dbReference>
<gene>
    <name evidence="1" type="ORF">K4L44_11480</name>
</gene>